<dbReference type="PANTHER" id="PTHR30419">
    <property type="entry name" value="HTH-TYPE TRANSCRIPTIONAL REGULATOR YBHD"/>
    <property type="match status" value="1"/>
</dbReference>
<dbReference type="RefSeq" id="WP_154759442.1">
    <property type="nucleotide sequence ID" value="NZ_WMBA01000046.1"/>
</dbReference>
<gene>
    <name evidence="2" type="ORF">GKO32_25480</name>
</gene>
<accession>A0A6N7Z7N0</accession>
<keyword evidence="3" id="KW-1185">Reference proteome</keyword>
<proteinExistence type="predicted"/>
<dbReference type="InterPro" id="IPR050950">
    <property type="entry name" value="HTH-type_LysR_regulators"/>
</dbReference>
<evidence type="ECO:0000313" key="2">
    <source>
        <dbReference type="EMBL" id="MTD57301.1"/>
    </source>
</evidence>
<dbReference type="EMBL" id="WMBA01000046">
    <property type="protein sequence ID" value="MTD57301.1"/>
    <property type="molecule type" value="Genomic_DNA"/>
</dbReference>
<comment type="caution">
    <text evidence="2">The sequence shown here is derived from an EMBL/GenBank/DDBJ whole genome shotgun (WGS) entry which is preliminary data.</text>
</comment>
<dbReference type="PANTHER" id="PTHR30419:SF8">
    <property type="entry name" value="NITROGEN ASSIMILATION TRANSCRIPTIONAL ACTIVATOR-RELATED"/>
    <property type="match status" value="1"/>
</dbReference>
<dbReference type="OrthoDB" id="4131546at2"/>
<sequence>MVIVSRDHALAGRDTAKISGLVDEPFITFHRGASTHQALLDAFAAIDRVPQASFESADLSAAFALVKRRLGVALVPRSVAELDPLVSHVSLVPSQAQTAFSRLARSLLTR</sequence>
<dbReference type="GO" id="GO:0006355">
    <property type="term" value="P:regulation of DNA-templated transcription"/>
    <property type="evidence" value="ECO:0007669"/>
    <property type="project" value="TreeGrafter"/>
</dbReference>
<evidence type="ECO:0000259" key="1">
    <source>
        <dbReference type="Pfam" id="PF03466"/>
    </source>
</evidence>
<dbReference type="Proteomes" id="UP000440096">
    <property type="component" value="Unassembled WGS sequence"/>
</dbReference>
<dbReference type="Gene3D" id="3.40.190.290">
    <property type="match status" value="1"/>
</dbReference>
<dbReference type="SUPFAM" id="SSF53850">
    <property type="entry name" value="Periplasmic binding protein-like II"/>
    <property type="match status" value="1"/>
</dbReference>
<organism evidence="2 3">
    <name type="scientific">Amycolatopsis pithecellobii</name>
    <dbReference type="NCBI Taxonomy" id="664692"/>
    <lineage>
        <taxon>Bacteria</taxon>
        <taxon>Bacillati</taxon>
        <taxon>Actinomycetota</taxon>
        <taxon>Actinomycetes</taxon>
        <taxon>Pseudonocardiales</taxon>
        <taxon>Pseudonocardiaceae</taxon>
        <taxon>Amycolatopsis</taxon>
    </lineage>
</organism>
<name>A0A6N7Z7N0_9PSEU</name>
<dbReference type="GO" id="GO:0005829">
    <property type="term" value="C:cytosol"/>
    <property type="evidence" value="ECO:0007669"/>
    <property type="project" value="TreeGrafter"/>
</dbReference>
<dbReference type="AlphaFoldDB" id="A0A6N7Z7N0"/>
<dbReference type="Pfam" id="PF03466">
    <property type="entry name" value="LysR_substrate"/>
    <property type="match status" value="1"/>
</dbReference>
<feature type="domain" description="LysR substrate-binding" evidence="1">
    <location>
        <begin position="2"/>
        <end position="93"/>
    </location>
</feature>
<protein>
    <recommendedName>
        <fullName evidence="1">LysR substrate-binding domain-containing protein</fullName>
    </recommendedName>
</protein>
<dbReference type="InterPro" id="IPR005119">
    <property type="entry name" value="LysR_subst-bd"/>
</dbReference>
<evidence type="ECO:0000313" key="3">
    <source>
        <dbReference type="Proteomes" id="UP000440096"/>
    </source>
</evidence>
<reference evidence="2 3" key="1">
    <citation type="submission" date="2019-11" db="EMBL/GenBank/DDBJ databases">
        <title>Draft genome of Amycolatopsis RM579.</title>
        <authorList>
            <person name="Duangmal K."/>
            <person name="Mingma R."/>
        </authorList>
    </citation>
    <scope>NUCLEOTIDE SEQUENCE [LARGE SCALE GENOMIC DNA]</scope>
    <source>
        <strain evidence="2 3">RM579</strain>
    </source>
</reference>